<protein>
    <submittedName>
        <fullName evidence="1">Uncharacterized protein</fullName>
    </submittedName>
</protein>
<gene>
    <name evidence="1" type="ORF">K0M31_018608</name>
</gene>
<dbReference type="AlphaFoldDB" id="A0AA40KS30"/>
<feature type="non-terminal residue" evidence="1">
    <location>
        <position position="134"/>
    </location>
</feature>
<comment type="caution">
    <text evidence="1">The sequence shown here is derived from an EMBL/GenBank/DDBJ whole genome shotgun (WGS) entry which is preliminary data.</text>
</comment>
<name>A0AA40KS30_9HYME</name>
<sequence length="134" mass="15560">DTNRTSKLKECFSLRYYKIEIKLHARSFEDWNTLKLNALNLKMTKEQPTKLKSFQMECFEPKQVSTNVSPNLIVSRVLQTNNRAGRISARDWKDQRDVGGNWKLVGKPVASTPWRSVRRGRAREKAAGRKIARL</sequence>
<evidence type="ECO:0000313" key="1">
    <source>
        <dbReference type="EMBL" id="KAK1130477.1"/>
    </source>
</evidence>
<dbReference type="EMBL" id="JAHYIQ010000007">
    <property type="protein sequence ID" value="KAK1130477.1"/>
    <property type="molecule type" value="Genomic_DNA"/>
</dbReference>
<evidence type="ECO:0000313" key="2">
    <source>
        <dbReference type="Proteomes" id="UP001177670"/>
    </source>
</evidence>
<dbReference type="Proteomes" id="UP001177670">
    <property type="component" value="Unassembled WGS sequence"/>
</dbReference>
<reference evidence="1" key="1">
    <citation type="submission" date="2021-10" db="EMBL/GenBank/DDBJ databases">
        <title>Melipona bicolor Genome sequencing and assembly.</title>
        <authorList>
            <person name="Araujo N.S."/>
            <person name="Arias M.C."/>
        </authorList>
    </citation>
    <scope>NUCLEOTIDE SEQUENCE</scope>
    <source>
        <strain evidence="1">USP_2M_L1-L4_2017</strain>
        <tissue evidence="1">Whole body</tissue>
    </source>
</reference>
<keyword evidence="2" id="KW-1185">Reference proteome</keyword>
<accession>A0AA40KS30</accession>
<organism evidence="1 2">
    <name type="scientific">Melipona bicolor</name>
    <dbReference type="NCBI Taxonomy" id="60889"/>
    <lineage>
        <taxon>Eukaryota</taxon>
        <taxon>Metazoa</taxon>
        <taxon>Ecdysozoa</taxon>
        <taxon>Arthropoda</taxon>
        <taxon>Hexapoda</taxon>
        <taxon>Insecta</taxon>
        <taxon>Pterygota</taxon>
        <taxon>Neoptera</taxon>
        <taxon>Endopterygota</taxon>
        <taxon>Hymenoptera</taxon>
        <taxon>Apocrita</taxon>
        <taxon>Aculeata</taxon>
        <taxon>Apoidea</taxon>
        <taxon>Anthophila</taxon>
        <taxon>Apidae</taxon>
        <taxon>Melipona</taxon>
    </lineage>
</organism>
<proteinExistence type="predicted"/>